<dbReference type="EMBL" id="BGZK01001334">
    <property type="protein sequence ID" value="GBP77527.1"/>
    <property type="molecule type" value="Genomic_DNA"/>
</dbReference>
<name>A0A4C1YSX2_EUMVA</name>
<reference evidence="1 2" key="1">
    <citation type="journal article" date="2019" name="Commun. Biol.">
        <title>The bagworm genome reveals a unique fibroin gene that provides high tensile strength.</title>
        <authorList>
            <person name="Kono N."/>
            <person name="Nakamura H."/>
            <person name="Ohtoshi R."/>
            <person name="Tomita M."/>
            <person name="Numata K."/>
            <person name="Arakawa K."/>
        </authorList>
    </citation>
    <scope>NUCLEOTIDE SEQUENCE [LARGE SCALE GENOMIC DNA]</scope>
</reference>
<organism evidence="1 2">
    <name type="scientific">Eumeta variegata</name>
    <name type="common">Bagworm moth</name>
    <name type="synonym">Eumeta japonica</name>
    <dbReference type="NCBI Taxonomy" id="151549"/>
    <lineage>
        <taxon>Eukaryota</taxon>
        <taxon>Metazoa</taxon>
        <taxon>Ecdysozoa</taxon>
        <taxon>Arthropoda</taxon>
        <taxon>Hexapoda</taxon>
        <taxon>Insecta</taxon>
        <taxon>Pterygota</taxon>
        <taxon>Neoptera</taxon>
        <taxon>Endopterygota</taxon>
        <taxon>Lepidoptera</taxon>
        <taxon>Glossata</taxon>
        <taxon>Ditrysia</taxon>
        <taxon>Tineoidea</taxon>
        <taxon>Psychidae</taxon>
        <taxon>Oiketicinae</taxon>
        <taxon>Eumeta</taxon>
    </lineage>
</organism>
<accession>A0A4C1YSX2</accession>
<comment type="caution">
    <text evidence="1">The sequence shown here is derived from an EMBL/GenBank/DDBJ whole genome shotgun (WGS) entry which is preliminary data.</text>
</comment>
<gene>
    <name evidence="1" type="ORF">EVAR_98980_1</name>
</gene>
<dbReference type="Proteomes" id="UP000299102">
    <property type="component" value="Unassembled WGS sequence"/>
</dbReference>
<evidence type="ECO:0000313" key="2">
    <source>
        <dbReference type="Proteomes" id="UP000299102"/>
    </source>
</evidence>
<evidence type="ECO:0000313" key="1">
    <source>
        <dbReference type="EMBL" id="GBP77527.1"/>
    </source>
</evidence>
<keyword evidence="2" id="KW-1185">Reference proteome</keyword>
<proteinExistence type="predicted"/>
<sequence length="116" mass="13124">MMNQFIRGFDTPIPRSISIKEFQFNVLHSAETIRGRVLKRNANVKLVRQSVIPDTYFYTIGLSNTNIEKRWDQATLRPQKGHLNKLIKLDLSKGCERVPKASRIGRVTISGVGTAA</sequence>
<protein>
    <submittedName>
        <fullName evidence="1">Uncharacterized protein</fullName>
    </submittedName>
</protein>
<dbReference type="AlphaFoldDB" id="A0A4C1YSX2"/>